<feature type="domain" description="N-acetyltransferase" evidence="1">
    <location>
        <begin position="11"/>
        <end position="175"/>
    </location>
</feature>
<dbReference type="InterPro" id="IPR016181">
    <property type="entry name" value="Acyl_CoA_acyltransferase"/>
</dbReference>
<name>A0A1I0U388_9NOCA</name>
<proteinExistence type="predicted"/>
<dbReference type="Gene3D" id="3.40.630.30">
    <property type="match status" value="1"/>
</dbReference>
<gene>
    <name evidence="2" type="ORF">SAMN05444374_112141</name>
</gene>
<dbReference type="PROSITE" id="PS51186">
    <property type="entry name" value="GNAT"/>
    <property type="match status" value="1"/>
</dbReference>
<dbReference type="GeneID" id="85486885"/>
<dbReference type="CDD" id="cd04301">
    <property type="entry name" value="NAT_SF"/>
    <property type="match status" value="1"/>
</dbReference>
<dbReference type="InterPro" id="IPR051908">
    <property type="entry name" value="Ribosomal_N-acetyltransferase"/>
</dbReference>
<evidence type="ECO:0000313" key="2">
    <source>
        <dbReference type="EMBL" id="SFA58522.1"/>
    </source>
</evidence>
<dbReference type="Proteomes" id="UP000182054">
    <property type="component" value="Unassembled WGS sequence"/>
</dbReference>
<reference evidence="2 3" key="1">
    <citation type="submission" date="2016-10" db="EMBL/GenBank/DDBJ databases">
        <authorList>
            <person name="de Groot N.N."/>
        </authorList>
    </citation>
    <scope>NUCLEOTIDE SEQUENCE [LARGE SCALE GENOMIC DNA]</scope>
    <source>
        <strain evidence="2 3">DSM 44908</strain>
    </source>
</reference>
<sequence>MAPIVLRTERLTLRPYARTDVDDVLAYYSRPGVCRYLLHEPMTRSDAEATVEKRSARTALTDGAVALVAEHDGRGVGNVDAWTVDDSPALVELGWTFSPEVGGRGLATEAVWALLDHVFDHDVVHRVTARMDGRNTSSAKLAERVRMQREAYFRQDWWSKGEWTDTAVYAMLRSDRGPGLTLPLHP</sequence>
<dbReference type="Pfam" id="PF13302">
    <property type="entry name" value="Acetyltransf_3"/>
    <property type="match status" value="1"/>
</dbReference>
<organism evidence="2 3">
    <name type="scientific">Rhodococcoides kroppenstedtii</name>
    <dbReference type="NCBI Taxonomy" id="293050"/>
    <lineage>
        <taxon>Bacteria</taxon>
        <taxon>Bacillati</taxon>
        <taxon>Actinomycetota</taxon>
        <taxon>Actinomycetes</taxon>
        <taxon>Mycobacteriales</taxon>
        <taxon>Nocardiaceae</taxon>
        <taxon>Rhodococcoides</taxon>
    </lineage>
</organism>
<keyword evidence="2" id="KW-0808">Transferase</keyword>
<dbReference type="GO" id="GO:0005737">
    <property type="term" value="C:cytoplasm"/>
    <property type="evidence" value="ECO:0007669"/>
    <property type="project" value="TreeGrafter"/>
</dbReference>
<dbReference type="RefSeq" id="WP_211267461.1">
    <property type="nucleotide sequence ID" value="NZ_FOJN01000012.1"/>
</dbReference>
<dbReference type="InterPro" id="IPR000182">
    <property type="entry name" value="GNAT_dom"/>
</dbReference>
<dbReference type="EMBL" id="FOJN01000012">
    <property type="protein sequence ID" value="SFA58522.1"/>
    <property type="molecule type" value="Genomic_DNA"/>
</dbReference>
<dbReference type="SUPFAM" id="SSF55729">
    <property type="entry name" value="Acyl-CoA N-acyltransferases (Nat)"/>
    <property type="match status" value="1"/>
</dbReference>
<protein>
    <submittedName>
        <fullName evidence="2">Aminoglycoside 6'-N-acetyltransferase</fullName>
    </submittedName>
</protein>
<dbReference type="GO" id="GO:1990189">
    <property type="term" value="F:protein N-terminal-serine acetyltransferase activity"/>
    <property type="evidence" value="ECO:0007669"/>
    <property type="project" value="TreeGrafter"/>
</dbReference>
<dbReference type="GO" id="GO:0008999">
    <property type="term" value="F:protein-N-terminal-alanine acetyltransferase activity"/>
    <property type="evidence" value="ECO:0007669"/>
    <property type="project" value="TreeGrafter"/>
</dbReference>
<dbReference type="AlphaFoldDB" id="A0A1I0U388"/>
<dbReference type="PANTHER" id="PTHR43441">
    <property type="entry name" value="RIBOSOMAL-PROTEIN-SERINE ACETYLTRANSFERASE"/>
    <property type="match status" value="1"/>
</dbReference>
<evidence type="ECO:0000259" key="1">
    <source>
        <dbReference type="PROSITE" id="PS51186"/>
    </source>
</evidence>
<accession>A0A1I0U388</accession>
<dbReference type="PANTHER" id="PTHR43441:SF11">
    <property type="entry name" value="RIBOSOMAL-PROTEIN-SERINE ACETYLTRANSFERASE"/>
    <property type="match status" value="1"/>
</dbReference>
<evidence type="ECO:0000313" key="3">
    <source>
        <dbReference type="Proteomes" id="UP000182054"/>
    </source>
</evidence>